<organism evidence="1">
    <name type="scientific">candidate division WOR-3 bacterium</name>
    <dbReference type="NCBI Taxonomy" id="2052148"/>
    <lineage>
        <taxon>Bacteria</taxon>
        <taxon>Bacteria division WOR-3</taxon>
    </lineage>
</organism>
<comment type="caution">
    <text evidence="1">The sequence shown here is derived from an EMBL/GenBank/DDBJ whole genome shotgun (WGS) entry which is preliminary data.</text>
</comment>
<protein>
    <recommendedName>
        <fullName evidence="2">Phosphate-selective porin O and P</fullName>
    </recommendedName>
</protein>
<evidence type="ECO:0008006" key="2">
    <source>
        <dbReference type="Google" id="ProtNLM"/>
    </source>
</evidence>
<proteinExistence type="predicted"/>
<reference evidence="1" key="1">
    <citation type="journal article" date="2020" name="mSystems">
        <title>Genome- and Community-Level Interaction Insights into Carbon Utilization and Element Cycling Functions of Hydrothermarchaeota in Hydrothermal Sediment.</title>
        <authorList>
            <person name="Zhou Z."/>
            <person name="Liu Y."/>
            <person name="Xu W."/>
            <person name="Pan J."/>
            <person name="Luo Z.H."/>
            <person name="Li M."/>
        </authorList>
    </citation>
    <scope>NUCLEOTIDE SEQUENCE [LARGE SCALE GENOMIC DNA]</scope>
    <source>
        <strain evidence="1">SpSt-69</strain>
    </source>
</reference>
<evidence type="ECO:0000313" key="1">
    <source>
        <dbReference type="EMBL" id="HGL16942.1"/>
    </source>
</evidence>
<gene>
    <name evidence="1" type="ORF">ENU66_01180</name>
</gene>
<dbReference type="InterPro" id="IPR023614">
    <property type="entry name" value="Porin_dom_sf"/>
</dbReference>
<dbReference type="AlphaFoldDB" id="A0A7V3ZWF6"/>
<name>A0A7V3ZWF6_UNCW3</name>
<dbReference type="SUPFAM" id="SSF56935">
    <property type="entry name" value="Porins"/>
    <property type="match status" value="1"/>
</dbReference>
<sequence>MHLLSILLLIAQMGGTDCKCGKIDISGYAHMVYEYKMNGASGNYGLMTLPYVRVKFSGKLTDKLFFRVEPDLTSGKIRYAYADLKHIPYVTLRMGLMKVPFAYEFQPFPVTNITPTLTGATKLFTDPGLGSDGGVMAIAKLPYTELKAAILENDTTWNKGYVANITVKPIEMISLGGSYYKGHIGSWYTLYEGYFALKHPLLNLEGNYIAREKEGDFKSYGFYVQAYKKFDLPMKGHYICPAVKYGMVEPNDTLANDKTQELWIGFNVGFSKYIRLMTYFNLNLEEGTSVDNNKLVMDLHFSF</sequence>
<dbReference type="EMBL" id="DTDJ01000012">
    <property type="protein sequence ID" value="HGL16942.1"/>
    <property type="molecule type" value="Genomic_DNA"/>
</dbReference>
<accession>A0A7V3ZWF6</accession>
<dbReference type="Gene3D" id="2.40.160.10">
    <property type="entry name" value="Porin"/>
    <property type="match status" value="1"/>
</dbReference>